<evidence type="ECO:0000256" key="3">
    <source>
        <dbReference type="ARBA" id="ARBA00022801"/>
    </source>
</evidence>
<keyword evidence="7" id="KW-1185">Reference proteome</keyword>
<keyword evidence="3" id="KW-0378">Hydrolase</keyword>
<comment type="similarity">
    <text evidence="1">Belongs to the peptidase C40 family.</text>
</comment>
<feature type="domain" description="NlpC/P60" evidence="5">
    <location>
        <begin position="1"/>
        <end position="139"/>
    </location>
</feature>
<dbReference type="NCBIfam" id="TIGR02219">
    <property type="entry name" value="phage_NlpC_fam"/>
    <property type="match status" value="1"/>
</dbReference>
<evidence type="ECO:0000259" key="5">
    <source>
        <dbReference type="PROSITE" id="PS51935"/>
    </source>
</evidence>
<dbReference type="RefSeq" id="WP_338607365.1">
    <property type="nucleotide sequence ID" value="NZ_CP146275.1"/>
</dbReference>
<accession>A0ABZ2HXR8</accession>
<dbReference type="Pfam" id="PF00877">
    <property type="entry name" value="NLPC_P60"/>
    <property type="match status" value="1"/>
</dbReference>
<protein>
    <submittedName>
        <fullName evidence="6">NlpC/P60 family protein</fullName>
    </submittedName>
</protein>
<name>A0ABZ2HXR8_9HYPH</name>
<proteinExistence type="inferred from homology"/>
<evidence type="ECO:0000313" key="7">
    <source>
        <dbReference type="Proteomes" id="UP001369958"/>
    </source>
</evidence>
<evidence type="ECO:0000256" key="2">
    <source>
        <dbReference type="ARBA" id="ARBA00022670"/>
    </source>
</evidence>
<organism evidence="6 7">
    <name type="scientific">Pelagibacterium nitratireducens</name>
    <dbReference type="NCBI Taxonomy" id="1046114"/>
    <lineage>
        <taxon>Bacteria</taxon>
        <taxon>Pseudomonadati</taxon>
        <taxon>Pseudomonadota</taxon>
        <taxon>Alphaproteobacteria</taxon>
        <taxon>Hyphomicrobiales</taxon>
        <taxon>Devosiaceae</taxon>
        <taxon>Pelagibacterium</taxon>
    </lineage>
</organism>
<reference evidence="6 7" key="1">
    <citation type="submission" date="2024-02" db="EMBL/GenBank/DDBJ databases">
        <title>Complete genome sequence of Pelagibacterium nitratireducens ZH15.</title>
        <authorList>
            <person name="Zhao L.H."/>
        </authorList>
    </citation>
    <scope>NUCLEOTIDE SEQUENCE [LARGE SCALE GENOMIC DNA]</scope>
    <source>
        <strain evidence="6 7">ZH15</strain>
    </source>
</reference>
<evidence type="ECO:0000313" key="6">
    <source>
        <dbReference type="EMBL" id="WWT31904.1"/>
    </source>
</evidence>
<gene>
    <name evidence="6" type="ORF">V6617_12915</name>
</gene>
<dbReference type="PROSITE" id="PS51935">
    <property type="entry name" value="NLPC_P60"/>
    <property type="match status" value="1"/>
</dbReference>
<dbReference type="InterPro" id="IPR011929">
    <property type="entry name" value="Phage_pept_NlpC/P60"/>
</dbReference>
<evidence type="ECO:0000256" key="1">
    <source>
        <dbReference type="ARBA" id="ARBA00007074"/>
    </source>
</evidence>
<evidence type="ECO:0000256" key="4">
    <source>
        <dbReference type="ARBA" id="ARBA00022807"/>
    </source>
</evidence>
<dbReference type="Proteomes" id="UP001369958">
    <property type="component" value="Chromosome"/>
</dbReference>
<dbReference type="SUPFAM" id="SSF54001">
    <property type="entry name" value="Cysteine proteinases"/>
    <property type="match status" value="1"/>
</dbReference>
<sequence length="139" mass="14980">MRPGAEIALLARGWIGTPYRHQASRCGAGADCLGLIRGIWRELYGGEAGPVPAYGSDWRDFGVGDALEAAARRHLVARDGVPKAGDVVLFKLMRHRPARHCGVMVAPDRFVHAQEHVGVVEAALGESWARRVAGVFGFP</sequence>
<keyword evidence="2" id="KW-0645">Protease</keyword>
<dbReference type="InterPro" id="IPR000064">
    <property type="entry name" value="NLP_P60_dom"/>
</dbReference>
<keyword evidence="4" id="KW-0788">Thiol protease</keyword>
<dbReference type="InterPro" id="IPR038765">
    <property type="entry name" value="Papain-like_cys_pep_sf"/>
</dbReference>
<dbReference type="Gene3D" id="3.90.1720.10">
    <property type="entry name" value="endopeptidase domain like (from Nostoc punctiforme)"/>
    <property type="match status" value="1"/>
</dbReference>
<dbReference type="EMBL" id="CP146275">
    <property type="protein sequence ID" value="WWT31904.1"/>
    <property type="molecule type" value="Genomic_DNA"/>
</dbReference>